<dbReference type="InterPro" id="IPR000801">
    <property type="entry name" value="Esterase-like"/>
</dbReference>
<dbReference type="PANTHER" id="PTHR48098:SF1">
    <property type="entry name" value="DIACYLGLYCEROL ACYLTRANSFERASE_MYCOLYLTRANSFERASE AG85A"/>
    <property type="match status" value="1"/>
</dbReference>
<dbReference type="InterPro" id="IPR050583">
    <property type="entry name" value="Mycobacterial_A85_antigen"/>
</dbReference>
<evidence type="ECO:0000256" key="1">
    <source>
        <dbReference type="SAM" id="SignalP"/>
    </source>
</evidence>
<evidence type="ECO:0000313" key="5">
    <source>
        <dbReference type="Proteomes" id="UP000321621"/>
    </source>
</evidence>
<sequence>MQKFLFLFITTMGLATASASTVDTVAIYSPSMQKTIKCVIIKPNHYDDSTTRYPVAYLLHGYSGSYASWVETAPNLKEYADDHQMILVCPDGGYNSWYFDSPINPERKYETHVSKEVVSYVDDHYRTIPDRNHRAITGLSMGGHGAFYLGLRHPDIFGAIGSTSGGVDITPFKTNWEISEQIGDTINHKDNWKNMTIINMIDKYPTDDLSIIFDCGTDDFFYKVNKALHKKMLDMHIPHDYIERPGEHNGEYWKNSIEYQLLFFKNFFARNPDEK</sequence>
<protein>
    <submittedName>
        <fullName evidence="2">Esterase family protein</fullName>
    </submittedName>
</protein>
<dbReference type="Gene3D" id="3.40.50.1820">
    <property type="entry name" value="alpha/beta hydrolase"/>
    <property type="match status" value="1"/>
</dbReference>
<proteinExistence type="predicted"/>
<evidence type="ECO:0000313" key="3">
    <source>
        <dbReference type="EMBL" id="TXJ96848.1"/>
    </source>
</evidence>
<dbReference type="AlphaFoldDB" id="A0A3A1NMW5"/>
<reference evidence="2 4" key="1">
    <citation type="submission" date="2018-08" db="EMBL/GenBank/DDBJ databases">
        <title>Proposal of Muricauda 72 sp.nov. and Muricauda NH166 sp.nov., isolated from seawater.</title>
        <authorList>
            <person name="Cheng H."/>
            <person name="Wu Y.-H."/>
            <person name="Guo L.-L."/>
            <person name="Xu X.-W."/>
        </authorList>
    </citation>
    <scope>NUCLEOTIDE SEQUENCE [LARGE SCALE GENOMIC DNA]</scope>
    <source>
        <strain evidence="2 4">72</strain>
    </source>
</reference>
<keyword evidence="5" id="KW-1185">Reference proteome</keyword>
<dbReference type="EMBL" id="QXFI01000018">
    <property type="protein sequence ID" value="RIV45372.1"/>
    <property type="molecule type" value="Genomic_DNA"/>
</dbReference>
<evidence type="ECO:0000313" key="4">
    <source>
        <dbReference type="Proteomes" id="UP000266691"/>
    </source>
</evidence>
<dbReference type="EMBL" id="VNWK01000018">
    <property type="protein sequence ID" value="TXJ96848.1"/>
    <property type="molecule type" value="Genomic_DNA"/>
</dbReference>
<name>A0A3A1NMW5_9FLAO</name>
<gene>
    <name evidence="2" type="ORF">D2V05_07330</name>
    <name evidence="3" type="ORF">FQ017_07265</name>
</gene>
<dbReference type="OrthoDB" id="9803578at2"/>
<dbReference type="RefSeq" id="WP_119647070.1">
    <property type="nucleotide sequence ID" value="NZ_QXFI01000018.1"/>
</dbReference>
<comment type="caution">
    <text evidence="2">The sequence shown here is derived from an EMBL/GenBank/DDBJ whole genome shotgun (WGS) entry which is preliminary data.</text>
</comment>
<dbReference type="InterPro" id="IPR029058">
    <property type="entry name" value="AB_hydrolase_fold"/>
</dbReference>
<accession>A0A3A1NMW5</accession>
<feature type="chain" id="PRO_5017366178" evidence="1">
    <location>
        <begin position="18"/>
        <end position="275"/>
    </location>
</feature>
<evidence type="ECO:0000313" key="2">
    <source>
        <dbReference type="EMBL" id="RIV45372.1"/>
    </source>
</evidence>
<reference evidence="3 5" key="2">
    <citation type="submission" date="2019-07" db="EMBL/GenBank/DDBJ databases">
        <title>Draft genome of two Muricauda strains isolated from deep sea.</title>
        <authorList>
            <person name="Sun C."/>
        </authorList>
    </citation>
    <scope>NUCLEOTIDE SEQUENCE [LARGE SCALE GENOMIC DNA]</scope>
    <source>
        <strain evidence="3 5">72</strain>
    </source>
</reference>
<dbReference type="Proteomes" id="UP000266691">
    <property type="component" value="Unassembled WGS sequence"/>
</dbReference>
<organism evidence="2 4">
    <name type="scientific">Flagellimonas pelagia</name>
    <dbReference type="NCBI Taxonomy" id="2306998"/>
    <lineage>
        <taxon>Bacteria</taxon>
        <taxon>Pseudomonadati</taxon>
        <taxon>Bacteroidota</taxon>
        <taxon>Flavobacteriia</taxon>
        <taxon>Flavobacteriales</taxon>
        <taxon>Flavobacteriaceae</taxon>
        <taxon>Flagellimonas</taxon>
    </lineage>
</organism>
<keyword evidence="1" id="KW-0732">Signal</keyword>
<feature type="signal peptide" evidence="1">
    <location>
        <begin position="1"/>
        <end position="17"/>
    </location>
</feature>
<dbReference type="Proteomes" id="UP000321621">
    <property type="component" value="Unassembled WGS sequence"/>
</dbReference>
<dbReference type="GO" id="GO:0016747">
    <property type="term" value="F:acyltransferase activity, transferring groups other than amino-acyl groups"/>
    <property type="evidence" value="ECO:0007669"/>
    <property type="project" value="TreeGrafter"/>
</dbReference>
<dbReference type="Pfam" id="PF00756">
    <property type="entry name" value="Esterase"/>
    <property type="match status" value="1"/>
</dbReference>
<dbReference type="PANTHER" id="PTHR48098">
    <property type="entry name" value="ENTEROCHELIN ESTERASE-RELATED"/>
    <property type="match status" value="1"/>
</dbReference>
<dbReference type="SUPFAM" id="SSF53474">
    <property type="entry name" value="alpha/beta-Hydrolases"/>
    <property type="match status" value="1"/>
</dbReference>